<organism evidence="2 3">
    <name type="scientific">Gossypium harknessii</name>
    <dbReference type="NCBI Taxonomy" id="34285"/>
    <lineage>
        <taxon>Eukaryota</taxon>
        <taxon>Viridiplantae</taxon>
        <taxon>Streptophyta</taxon>
        <taxon>Embryophyta</taxon>
        <taxon>Tracheophyta</taxon>
        <taxon>Spermatophyta</taxon>
        <taxon>Magnoliopsida</taxon>
        <taxon>eudicotyledons</taxon>
        <taxon>Gunneridae</taxon>
        <taxon>Pentapetalae</taxon>
        <taxon>rosids</taxon>
        <taxon>malvids</taxon>
        <taxon>Malvales</taxon>
        <taxon>Malvaceae</taxon>
        <taxon>Malvoideae</taxon>
        <taxon>Gossypium</taxon>
    </lineage>
</organism>
<keyword evidence="3" id="KW-1185">Reference proteome</keyword>
<evidence type="ECO:0000313" key="2">
    <source>
        <dbReference type="EMBL" id="MBA0819521.1"/>
    </source>
</evidence>
<proteinExistence type="predicted"/>
<protein>
    <submittedName>
        <fullName evidence="2">Uncharacterized protein</fullName>
    </submittedName>
</protein>
<comment type="caution">
    <text evidence="2">The sequence shown here is derived from an EMBL/GenBank/DDBJ whole genome shotgun (WGS) entry which is preliminary data.</text>
</comment>
<evidence type="ECO:0000313" key="3">
    <source>
        <dbReference type="Proteomes" id="UP000593560"/>
    </source>
</evidence>
<dbReference type="AlphaFoldDB" id="A0A7J9IBL7"/>
<dbReference type="OrthoDB" id="1637350at2759"/>
<dbReference type="Proteomes" id="UP000593560">
    <property type="component" value="Unassembled WGS sequence"/>
</dbReference>
<evidence type="ECO:0000256" key="1">
    <source>
        <dbReference type="SAM" id="Phobius"/>
    </source>
</evidence>
<gene>
    <name evidence="2" type="ORF">Gohar_025506</name>
</gene>
<sequence>MDATLHFNLCLMSSFTTFMFIMLLKVVVALSGTL</sequence>
<accession>A0A7J9IBL7</accession>
<dbReference type="EMBL" id="JABFAD010330097">
    <property type="protein sequence ID" value="MBA0819521.1"/>
    <property type="molecule type" value="Genomic_DNA"/>
</dbReference>
<keyword evidence="1" id="KW-1133">Transmembrane helix</keyword>
<feature type="transmembrane region" description="Helical" evidence="1">
    <location>
        <begin position="6"/>
        <end position="30"/>
    </location>
</feature>
<name>A0A7J9IBL7_9ROSI</name>
<keyword evidence="1" id="KW-0472">Membrane</keyword>
<keyword evidence="1" id="KW-0812">Transmembrane</keyword>
<reference evidence="2 3" key="1">
    <citation type="journal article" date="2019" name="Genome Biol. Evol.">
        <title>Insights into the evolution of the New World diploid cottons (Gossypium, subgenus Houzingenia) based on genome sequencing.</title>
        <authorList>
            <person name="Grover C.E."/>
            <person name="Arick M.A. 2nd"/>
            <person name="Thrash A."/>
            <person name="Conover J.L."/>
            <person name="Sanders W.S."/>
            <person name="Peterson D.G."/>
            <person name="Frelichowski J.E."/>
            <person name="Scheffler J.A."/>
            <person name="Scheffler B.E."/>
            <person name="Wendel J.F."/>
        </authorList>
    </citation>
    <scope>NUCLEOTIDE SEQUENCE [LARGE SCALE GENOMIC DNA]</scope>
    <source>
        <strain evidence="2">0</strain>
        <tissue evidence="2">Leaf</tissue>
    </source>
</reference>